<evidence type="ECO:0000256" key="2">
    <source>
        <dbReference type="SAM" id="Phobius"/>
    </source>
</evidence>
<keyword evidence="2" id="KW-0472">Membrane</keyword>
<accession>A0ABV2RBY8</accession>
<sequence length="1072" mass="112732">MTDDAPDPQPRPQARSKAKPGRKSRSALRTASTGLLIVLLLLVVLAAALYLNRRAAARELLVGWLDRRGIDADVEVEQLEVDGFVGKVTIGDPRNPDFRVERVEVDYALGMPWSKTGLGVTPSRIRLVRPLVRAAWKGGKLSLGSLDPLIEEFTGKPPRPDTRAPLVIVETGRARIDTEYGPLQLLADARIDDGKLMRLNARLPAASLKSGTTEARGLGAVVDLTTVGDRVTLKIDAQAERFALKDPAGQDLGGQGAVLSLTGDLSYPDLKTRKGDGKAVLAGRLTADALNGAGMTGQGATVDLGFDGQVQGWLDAFHLEGRGRTQIQAQRLTGPNLTARGADLALNRADISLTRREKGLEWRLSSPAVVRLASAASGETRLTGAVLSTVALTAGGHDDAFEIEGPLALSAAQLAAGDLTLNGARGRLALDVVRDSVTRISAVGALSASRGAWNGLGGLAKDDLPEMAELKRALSDFAVDAPGVRFATGNAGTELTLTQPITARPANGGLLRLSPAATPLFAAEPERDGGGALTLTAERGGGLPEARIDIPSWSLSHGGFRAQLNGQAALDFGPGRNIALTTTGELASSGGRLTYTAQDCIPVSVERLELGENDVTEVSGRFCPSDAPLIVVADGGWRAQGRLADVTAVAPFLAMRFSEAEGDLVVDGKPAGLSMTAAVSRALAADVTTPQRFLPLTAAGEARLAADVWSGGFDLSRLGHAVGRIDLRHDGKAEAGGVTISAPALTFAQGGLQPADLSPLVADYMKAPVEGTAAFAGRFDWSPTTSTSSGLLTTSGLDFESPAGKVKGLKGRVEFTSLTPLITAPDQVLTVDTLQAVTPLSGLELRFGLDEKALMLGGGKIEAAGGRISVEPFDIPLTPGQAWGGTIVVEQVQLNELLKSANLQEKAELDAVVSGRLPFTYSAEQGWRIVGGVLNAVRPGRLSIKPEVFDDLAAGGGGDAALPPNTMQDLAYQAMQELAIKDLSAEVNSLDEGRLGVRFRINGRHDPPQREQLRLTFMELIRRDFLNKKLNLPSDTPIDLTLDTTWNANQIVSDLLEWGRSSRAADAPSTRP</sequence>
<keyword evidence="2" id="KW-1133">Transmembrane helix</keyword>
<dbReference type="RefSeq" id="WP_354088747.1">
    <property type="nucleotide sequence ID" value="NZ_JBEPTF010000002.1"/>
</dbReference>
<evidence type="ECO:0000313" key="3">
    <source>
        <dbReference type="EMBL" id="MET4683793.1"/>
    </source>
</evidence>
<protein>
    <recommendedName>
        <fullName evidence="5">C4-dicarboxylate ABC transporter</fullName>
    </recommendedName>
</protein>
<proteinExistence type="predicted"/>
<dbReference type="Pfam" id="PF11739">
    <property type="entry name" value="YdbH-like"/>
    <property type="match status" value="1"/>
</dbReference>
<dbReference type="Proteomes" id="UP001549313">
    <property type="component" value="Unassembled WGS sequence"/>
</dbReference>
<evidence type="ECO:0008006" key="5">
    <source>
        <dbReference type="Google" id="ProtNLM"/>
    </source>
</evidence>
<comment type="caution">
    <text evidence="3">The sequence shown here is derived from an EMBL/GenBank/DDBJ whole genome shotgun (WGS) entry which is preliminary data.</text>
</comment>
<name>A0ABV2RBY8_9CAUL</name>
<keyword evidence="4" id="KW-1185">Reference proteome</keyword>
<evidence type="ECO:0000313" key="4">
    <source>
        <dbReference type="Proteomes" id="UP001549313"/>
    </source>
</evidence>
<reference evidence="3 4" key="1">
    <citation type="submission" date="2024-06" db="EMBL/GenBank/DDBJ databases">
        <title>Sorghum-associated microbial communities from plants grown in Nebraska, USA.</title>
        <authorList>
            <person name="Schachtman D."/>
        </authorList>
    </citation>
    <scope>NUCLEOTIDE SEQUENCE [LARGE SCALE GENOMIC DNA]</scope>
    <source>
        <strain evidence="3 4">2814</strain>
    </source>
</reference>
<gene>
    <name evidence="3" type="ORF">ABIE19_001723</name>
</gene>
<organism evidence="3 4">
    <name type="scientific">Brevundimonas faecalis</name>
    <dbReference type="NCBI Taxonomy" id="947378"/>
    <lineage>
        <taxon>Bacteria</taxon>
        <taxon>Pseudomonadati</taxon>
        <taxon>Pseudomonadota</taxon>
        <taxon>Alphaproteobacteria</taxon>
        <taxon>Caulobacterales</taxon>
        <taxon>Caulobacteraceae</taxon>
        <taxon>Brevundimonas</taxon>
    </lineage>
</organism>
<dbReference type="InterPro" id="IPR021730">
    <property type="entry name" value="YdbH"/>
</dbReference>
<feature type="transmembrane region" description="Helical" evidence="2">
    <location>
        <begin position="27"/>
        <end position="51"/>
    </location>
</feature>
<evidence type="ECO:0000256" key="1">
    <source>
        <dbReference type="SAM" id="MobiDB-lite"/>
    </source>
</evidence>
<dbReference type="EMBL" id="JBEPTF010000002">
    <property type="protein sequence ID" value="MET4683793.1"/>
    <property type="molecule type" value="Genomic_DNA"/>
</dbReference>
<feature type="compositionally biased region" description="Basic residues" evidence="1">
    <location>
        <begin position="14"/>
        <end position="26"/>
    </location>
</feature>
<feature type="region of interest" description="Disordered" evidence="1">
    <location>
        <begin position="1"/>
        <end position="26"/>
    </location>
</feature>
<keyword evidence="2" id="KW-0812">Transmembrane</keyword>